<evidence type="ECO:0000256" key="1">
    <source>
        <dbReference type="ARBA" id="ARBA00004651"/>
    </source>
</evidence>
<evidence type="ECO:0000256" key="3">
    <source>
        <dbReference type="ARBA" id="ARBA00022475"/>
    </source>
</evidence>
<feature type="transmembrane region" description="Helical" evidence="7">
    <location>
        <begin position="128"/>
        <end position="147"/>
    </location>
</feature>
<keyword evidence="6 7" id="KW-0472">Membrane</keyword>
<evidence type="ECO:0000313" key="9">
    <source>
        <dbReference type="EMBL" id="NEZ45774.1"/>
    </source>
</evidence>
<reference evidence="9 10" key="1">
    <citation type="submission" date="2019-04" db="EMBL/GenBank/DDBJ databases">
        <title>Genome sequencing of Clostridium botulinum Groups I-IV and Clostridium butyricum.</title>
        <authorList>
            <person name="Brunt J."/>
            <person name="Van Vliet A.H.M."/>
            <person name="Stringer S.C."/>
            <person name="Carter A.T."/>
            <person name="Peck M.W."/>
        </authorList>
    </citation>
    <scope>NUCLEOTIDE SEQUENCE [LARGE SCALE GENOMIC DNA]</scope>
    <source>
        <strain evidence="9 10">IFR 18/094</strain>
    </source>
</reference>
<dbReference type="InterPro" id="IPR035906">
    <property type="entry name" value="MetI-like_sf"/>
</dbReference>
<dbReference type="PROSITE" id="PS50928">
    <property type="entry name" value="ABC_TM1"/>
    <property type="match status" value="1"/>
</dbReference>
<evidence type="ECO:0000313" key="10">
    <source>
        <dbReference type="Proteomes" id="UP000473885"/>
    </source>
</evidence>
<feature type="transmembrane region" description="Helical" evidence="7">
    <location>
        <begin position="223"/>
        <end position="242"/>
    </location>
</feature>
<comment type="subcellular location">
    <subcellularLocation>
        <location evidence="1 7">Cell membrane</location>
        <topology evidence="1 7">Multi-pass membrane protein</topology>
    </subcellularLocation>
</comment>
<keyword evidence="3" id="KW-1003">Cell membrane</keyword>
<accession>A0A6M0R6F7</accession>
<dbReference type="PANTHER" id="PTHR30151:SF38">
    <property type="entry name" value="ALIPHATIC SULFONATES TRANSPORT PERMEASE PROTEIN SSUC-RELATED"/>
    <property type="match status" value="1"/>
</dbReference>
<evidence type="ECO:0000256" key="7">
    <source>
        <dbReference type="RuleBase" id="RU363032"/>
    </source>
</evidence>
<dbReference type="Gene3D" id="1.10.3720.10">
    <property type="entry name" value="MetI-like"/>
    <property type="match status" value="1"/>
</dbReference>
<feature type="domain" description="ABC transmembrane type-1" evidence="8">
    <location>
        <begin position="58"/>
        <end position="246"/>
    </location>
</feature>
<evidence type="ECO:0000256" key="6">
    <source>
        <dbReference type="ARBA" id="ARBA00023136"/>
    </source>
</evidence>
<name>A0A6M0R6F7_9CLOT</name>
<organism evidence="9 10">
    <name type="scientific">Clostridium niameyense</name>
    <dbReference type="NCBI Taxonomy" id="1622073"/>
    <lineage>
        <taxon>Bacteria</taxon>
        <taxon>Bacillati</taxon>
        <taxon>Bacillota</taxon>
        <taxon>Clostridia</taxon>
        <taxon>Eubacteriales</taxon>
        <taxon>Clostridiaceae</taxon>
        <taxon>Clostridium</taxon>
    </lineage>
</organism>
<gene>
    <name evidence="9" type="ORF">FDF74_00955</name>
</gene>
<evidence type="ECO:0000256" key="2">
    <source>
        <dbReference type="ARBA" id="ARBA00022448"/>
    </source>
</evidence>
<dbReference type="EMBL" id="SXDP01000001">
    <property type="protein sequence ID" value="NEZ45774.1"/>
    <property type="molecule type" value="Genomic_DNA"/>
</dbReference>
<dbReference type="PANTHER" id="PTHR30151">
    <property type="entry name" value="ALKANE SULFONATE ABC TRANSPORTER-RELATED, MEMBRANE SUBUNIT"/>
    <property type="match status" value="1"/>
</dbReference>
<dbReference type="AlphaFoldDB" id="A0A6M0R6F7"/>
<comment type="caution">
    <text evidence="9">The sequence shown here is derived from an EMBL/GenBank/DDBJ whole genome shotgun (WGS) entry which is preliminary data.</text>
</comment>
<dbReference type="RefSeq" id="WP_163248176.1">
    <property type="nucleotide sequence ID" value="NZ_SXDP01000001.1"/>
</dbReference>
<evidence type="ECO:0000256" key="5">
    <source>
        <dbReference type="ARBA" id="ARBA00022989"/>
    </source>
</evidence>
<keyword evidence="5 7" id="KW-1133">Transmembrane helix</keyword>
<evidence type="ECO:0000259" key="8">
    <source>
        <dbReference type="PROSITE" id="PS50928"/>
    </source>
</evidence>
<dbReference type="CDD" id="cd06261">
    <property type="entry name" value="TM_PBP2"/>
    <property type="match status" value="1"/>
</dbReference>
<keyword evidence="2 7" id="KW-0813">Transport</keyword>
<sequence>MNCNSKKFKRTIRSIIAPIVLILIWQISSSKGIIPIYILPKPSKIGKTFMAMCSSGELFAHIAISIIRVLEGFFIGTILALIIGILCGLYEKIDDYLSLIIGFLRPIPVLAWIPLLILWCGIGETSKVALIAIGTFWTVLINVIWGIKNTDYKLLEVASILEKDKKTLLFKVILPSSMPSIFTGMRLGIDMAWRCVVGAEMIAASKGVGFLINYARDISQPDVMIVGMISIGIIGIIIEKILRLLEKSILKWNVNMDKD</sequence>
<feature type="transmembrane region" description="Helical" evidence="7">
    <location>
        <begin position="168"/>
        <end position="189"/>
    </location>
</feature>
<dbReference type="GO" id="GO:0042918">
    <property type="term" value="P:alkanesulfonate transmembrane transport"/>
    <property type="evidence" value="ECO:0007669"/>
    <property type="project" value="UniProtKB-ARBA"/>
</dbReference>
<dbReference type="GO" id="GO:0005886">
    <property type="term" value="C:plasma membrane"/>
    <property type="evidence" value="ECO:0007669"/>
    <property type="project" value="UniProtKB-SubCell"/>
</dbReference>
<protein>
    <submittedName>
        <fullName evidence="9">ABC transporter permease</fullName>
    </submittedName>
</protein>
<dbReference type="InterPro" id="IPR000515">
    <property type="entry name" value="MetI-like"/>
</dbReference>
<comment type="similarity">
    <text evidence="7">Belongs to the binding-protein-dependent transport system permease family.</text>
</comment>
<dbReference type="FunFam" id="1.10.3720.10:FF:000003">
    <property type="entry name" value="Aliphatic sulfonate ABC transporter permease"/>
    <property type="match status" value="1"/>
</dbReference>
<evidence type="ECO:0000256" key="4">
    <source>
        <dbReference type="ARBA" id="ARBA00022692"/>
    </source>
</evidence>
<feature type="transmembrane region" description="Helical" evidence="7">
    <location>
        <begin position="12"/>
        <end position="38"/>
    </location>
</feature>
<dbReference type="SUPFAM" id="SSF161098">
    <property type="entry name" value="MetI-like"/>
    <property type="match status" value="1"/>
</dbReference>
<proteinExistence type="inferred from homology"/>
<dbReference type="Pfam" id="PF00528">
    <property type="entry name" value="BPD_transp_1"/>
    <property type="match status" value="1"/>
</dbReference>
<dbReference type="Proteomes" id="UP000473885">
    <property type="component" value="Unassembled WGS sequence"/>
</dbReference>
<feature type="transmembrane region" description="Helical" evidence="7">
    <location>
        <begin position="58"/>
        <end position="89"/>
    </location>
</feature>
<keyword evidence="4 7" id="KW-0812">Transmembrane</keyword>
<feature type="transmembrane region" description="Helical" evidence="7">
    <location>
        <begin position="96"/>
        <end position="122"/>
    </location>
</feature>
<keyword evidence="10" id="KW-1185">Reference proteome</keyword>